<proteinExistence type="predicted"/>
<comment type="caution">
    <text evidence="1">The sequence shown here is derived from an EMBL/GenBank/DDBJ whole genome shotgun (WGS) entry which is preliminary data.</text>
</comment>
<accession>A0A1I4FP44</accession>
<evidence type="ECO:0000313" key="2">
    <source>
        <dbReference type="Proteomes" id="UP000199598"/>
    </source>
</evidence>
<evidence type="ECO:0000313" key="1">
    <source>
        <dbReference type="EMBL" id="SFL19662.1"/>
    </source>
</evidence>
<gene>
    <name evidence="1" type="ORF">SAMN04488518_12116</name>
</gene>
<organism evidence="1 2">
    <name type="scientific">Pseudovibrio ascidiaceicola</name>
    <dbReference type="NCBI Taxonomy" id="285279"/>
    <lineage>
        <taxon>Bacteria</taxon>
        <taxon>Pseudomonadati</taxon>
        <taxon>Pseudomonadota</taxon>
        <taxon>Alphaproteobacteria</taxon>
        <taxon>Hyphomicrobiales</taxon>
        <taxon>Stappiaceae</taxon>
        <taxon>Pseudovibrio</taxon>
    </lineage>
</organism>
<dbReference type="Proteomes" id="UP000199598">
    <property type="component" value="Unassembled WGS sequence"/>
</dbReference>
<dbReference type="EMBL" id="FOSK01000021">
    <property type="protein sequence ID" value="SFL19662.1"/>
    <property type="molecule type" value="Genomic_DNA"/>
</dbReference>
<sequence length="77" mass="8502">MEYSDFKVRDALLEDAADATFVLRESMCQLCDVDHKNDSGQASGWLVNKTPQLCCHFASCVFGGLLAKGTRTMVVKQ</sequence>
<reference evidence="1 2" key="1">
    <citation type="submission" date="2016-10" db="EMBL/GenBank/DDBJ databases">
        <authorList>
            <person name="Varghese N."/>
            <person name="Submissions S."/>
        </authorList>
    </citation>
    <scope>NUCLEOTIDE SEQUENCE [LARGE SCALE GENOMIC DNA]</scope>
    <source>
        <strain evidence="1 2">DSM 16392</strain>
    </source>
</reference>
<name>A0A1I4FP44_9HYPH</name>
<keyword evidence="2" id="KW-1185">Reference proteome</keyword>
<protein>
    <submittedName>
        <fullName evidence="1">Uncharacterized protein</fullName>
    </submittedName>
</protein>